<feature type="domain" description="Globin" evidence="11">
    <location>
        <begin position="2"/>
        <end position="143"/>
    </location>
</feature>
<sequence length="297" mass="32660">MSLTVKQKATIKEFLNKVTSRHEDIGAEALSRMVAVYPQTKSYFAHWTSTDPGSAPVRKHGVTIMNGVYDAISKMDDLKGGLLSLSELHAFMLRVDPVNFKLLSHCMLVSFAMFYPDDFTPVVHVAIDKFLAQVALALCEKFVINRLVKKASCDPGRPLDPVVVVVGERRLWAKLSSLMENMSHPMHDRLLRPRRVRQRQDDLPAVGQQVGGARRDVQVGEVRLGARERRTPKCAAMGTSERVANRQSHQAAAAPPPPPPFANAETLAALGGGGWGHCGRMPQQAHGLVEVGLNDLF</sequence>
<dbReference type="Pfam" id="PF00042">
    <property type="entry name" value="Globin"/>
    <property type="match status" value="1"/>
</dbReference>
<keyword evidence="8" id="KW-0408">Iron</keyword>
<evidence type="ECO:0000313" key="13">
    <source>
        <dbReference type="Proteomes" id="UP001174136"/>
    </source>
</evidence>
<dbReference type="InterPro" id="IPR009050">
    <property type="entry name" value="Globin-like_sf"/>
</dbReference>
<evidence type="ECO:0000256" key="1">
    <source>
        <dbReference type="ARBA" id="ARBA00002650"/>
    </source>
</evidence>
<dbReference type="PROSITE" id="PS01033">
    <property type="entry name" value="GLOBIN"/>
    <property type="match status" value="1"/>
</dbReference>
<dbReference type="GO" id="GO:0031838">
    <property type="term" value="C:haptoglobin-hemoglobin complex"/>
    <property type="evidence" value="ECO:0007669"/>
    <property type="project" value="TreeGrafter"/>
</dbReference>
<dbReference type="GO" id="GO:0042744">
    <property type="term" value="P:hydrogen peroxide catabolic process"/>
    <property type="evidence" value="ECO:0007669"/>
    <property type="project" value="TreeGrafter"/>
</dbReference>
<feature type="region of interest" description="Disordered" evidence="10">
    <location>
        <begin position="238"/>
        <end position="263"/>
    </location>
</feature>
<evidence type="ECO:0000256" key="7">
    <source>
        <dbReference type="ARBA" id="ARBA00022990"/>
    </source>
</evidence>
<gene>
    <name evidence="12" type="primary">hba1_1</name>
    <name evidence="12" type="ORF">N1851_029450</name>
</gene>
<dbReference type="EMBL" id="JAOPHQ010005577">
    <property type="protein sequence ID" value="KAK0134836.1"/>
    <property type="molecule type" value="Genomic_DNA"/>
</dbReference>
<evidence type="ECO:0000256" key="8">
    <source>
        <dbReference type="ARBA" id="ARBA00023004"/>
    </source>
</evidence>
<dbReference type="FunFam" id="1.10.490.10:FF:000002">
    <property type="entry name" value="Hemoglobin subunit alpha"/>
    <property type="match status" value="1"/>
</dbReference>
<evidence type="ECO:0000313" key="12">
    <source>
        <dbReference type="EMBL" id="KAK0134836.1"/>
    </source>
</evidence>
<reference evidence="12" key="1">
    <citation type="journal article" date="2023" name="Front. Mar. Sci.">
        <title>A new Merluccius polli reference genome to investigate the effects of global change in West African waters.</title>
        <authorList>
            <person name="Mateo J.L."/>
            <person name="Blanco-Fernandez C."/>
            <person name="Garcia-Vazquez E."/>
            <person name="Machado-Schiaffino G."/>
        </authorList>
    </citation>
    <scope>NUCLEOTIDE SEQUENCE</scope>
    <source>
        <strain evidence="12">C29</strain>
        <tissue evidence="12">Fin</tissue>
    </source>
</reference>
<dbReference type="AlphaFoldDB" id="A0AA47NQR4"/>
<comment type="function">
    <text evidence="1">Involved in oxygen transport from gills to the various peripheral tissues.</text>
</comment>
<dbReference type="PRINTS" id="PR00612">
    <property type="entry name" value="ALPHAHAEM"/>
</dbReference>
<dbReference type="CDD" id="cd08927">
    <property type="entry name" value="Hb-alpha-like"/>
    <property type="match status" value="1"/>
</dbReference>
<keyword evidence="6" id="KW-0479">Metal-binding</keyword>
<dbReference type="GO" id="GO:0043177">
    <property type="term" value="F:organic acid binding"/>
    <property type="evidence" value="ECO:0007669"/>
    <property type="project" value="TreeGrafter"/>
</dbReference>
<dbReference type="SUPFAM" id="SSF46458">
    <property type="entry name" value="Globin-like"/>
    <property type="match status" value="1"/>
</dbReference>
<evidence type="ECO:0000256" key="9">
    <source>
        <dbReference type="RuleBase" id="RU000356"/>
    </source>
</evidence>
<keyword evidence="7" id="KW-0007">Acetylation</keyword>
<dbReference type="Proteomes" id="UP001174136">
    <property type="component" value="Unassembled WGS sequence"/>
</dbReference>
<dbReference type="GO" id="GO:0005344">
    <property type="term" value="F:oxygen carrier activity"/>
    <property type="evidence" value="ECO:0007669"/>
    <property type="project" value="UniProtKB-KW"/>
</dbReference>
<dbReference type="InterPro" id="IPR002338">
    <property type="entry name" value="Hemoglobin_a-typ"/>
</dbReference>
<accession>A0AA47NQR4</accession>
<dbReference type="GO" id="GO:0072562">
    <property type="term" value="C:blood microparticle"/>
    <property type="evidence" value="ECO:0007669"/>
    <property type="project" value="TreeGrafter"/>
</dbReference>
<dbReference type="GO" id="GO:0005833">
    <property type="term" value="C:hemoglobin complex"/>
    <property type="evidence" value="ECO:0007669"/>
    <property type="project" value="InterPro"/>
</dbReference>
<name>A0AA47NQR4_MERPO</name>
<dbReference type="PANTHER" id="PTHR11442">
    <property type="entry name" value="HEMOGLOBIN FAMILY MEMBER"/>
    <property type="match status" value="1"/>
</dbReference>
<evidence type="ECO:0000256" key="6">
    <source>
        <dbReference type="ARBA" id="ARBA00022723"/>
    </source>
</evidence>
<keyword evidence="13" id="KW-1185">Reference proteome</keyword>
<keyword evidence="3 9" id="KW-0813">Transport</keyword>
<comment type="similarity">
    <text evidence="2 9">Belongs to the globin family.</text>
</comment>
<proteinExistence type="inferred from homology"/>
<keyword evidence="5 9" id="KW-0561">Oxygen transport</keyword>
<keyword evidence="4 9" id="KW-0349">Heme</keyword>
<dbReference type="GO" id="GO:0046872">
    <property type="term" value="F:metal ion binding"/>
    <property type="evidence" value="ECO:0007669"/>
    <property type="project" value="UniProtKB-KW"/>
</dbReference>
<protein>
    <submittedName>
        <fullName evidence="12">Hemoglobin subunit alpha-1</fullName>
    </submittedName>
</protein>
<evidence type="ECO:0000256" key="5">
    <source>
        <dbReference type="ARBA" id="ARBA00022621"/>
    </source>
</evidence>
<evidence type="ECO:0000259" key="11">
    <source>
        <dbReference type="PROSITE" id="PS01033"/>
    </source>
</evidence>
<dbReference type="GO" id="GO:0004601">
    <property type="term" value="F:peroxidase activity"/>
    <property type="evidence" value="ECO:0007669"/>
    <property type="project" value="TreeGrafter"/>
</dbReference>
<dbReference type="GO" id="GO:0031720">
    <property type="term" value="F:haptoglobin binding"/>
    <property type="evidence" value="ECO:0007669"/>
    <property type="project" value="TreeGrafter"/>
</dbReference>
<evidence type="ECO:0000256" key="2">
    <source>
        <dbReference type="ARBA" id="ARBA00008705"/>
    </source>
</evidence>
<dbReference type="PANTHER" id="PTHR11442:SF41">
    <property type="entry name" value="HEMOGLOBIN SUBUNIT ZETA"/>
    <property type="match status" value="1"/>
</dbReference>
<dbReference type="InterPro" id="IPR000971">
    <property type="entry name" value="Globin"/>
</dbReference>
<dbReference type="InterPro" id="IPR050056">
    <property type="entry name" value="Hemoglobin_oxygen_transport"/>
</dbReference>
<dbReference type="GO" id="GO:0020037">
    <property type="term" value="F:heme binding"/>
    <property type="evidence" value="ECO:0007669"/>
    <property type="project" value="InterPro"/>
</dbReference>
<evidence type="ECO:0000256" key="4">
    <source>
        <dbReference type="ARBA" id="ARBA00022617"/>
    </source>
</evidence>
<comment type="caution">
    <text evidence="12">The sequence shown here is derived from an EMBL/GenBank/DDBJ whole genome shotgun (WGS) entry which is preliminary data.</text>
</comment>
<dbReference type="InterPro" id="IPR012292">
    <property type="entry name" value="Globin/Proto"/>
</dbReference>
<organism evidence="12 13">
    <name type="scientific">Merluccius polli</name>
    <name type="common">Benguela hake</name>
    <name type="synonym">Merluccius cadenati</name>
    <dbReference type="NCBI Taxonomy" id="89951"/>
    <lineage>
        <taxon>Eukaryota</taxon>
        <taxon>Metazoa</taxon>
        <taxon>Chordata</taxon>
        <taxon>Craniata</taxon>
        <taxon>Vertebrata</taxon>
        <taxon>Euteleostomi</taxon>
        <taxon>Actinopterygii</taxon>
        <taxon>Neopterygii</taxon>
        <taxon>Teleostei</taxon>
        <taxon>Neoteleostei</taxon>
        <taxon>Acanthomorphata</taxon>
        <taxon>Zeiogadaria</taxon>
        <taxon>Gadariae</taxon>
        <taxon>Gadiformes</taxon>
        <taxon>Gadoidei</taxon>
        <taxon>Merlucciidae</taxon>
        <taxon>Merluccius</taxon>
    </lineage>
</organism>
<dbReference type="GO" id="GO:0019825">
    <property type="term" value="F:oxygen binding"/>
    <property type="evidence" value="ECO:0007669"/>
    <property type="project" value="InterPro"/>
</dbReference>
<dbReference type="Gene3D" id="1.10.490.10">
    <property type="entry name" value="Globins"/>
    <property type="match status" value="1"/>
</dbReference>
<evidence type="ECO:0000256" key="10">
    <source>
        <dbReference type="SAM" id="MobiDB-lite"/>
    </source>
</evidence>
<evidence type="ECO:0000256" key="3">
    <source>
        <dbReference type="ARBA" id="ARBA00022448"/>
    </source>
</evidence>